<evidence type="ECO:0000313" key="1">
    <source>
        <dbReference type="EMBL" id="KAA6320504.1"/>
    </source>
</evidence>
<sequence length="47" mass="5486">MNINPSQVDFEVKYPQISRRFSGEPGKHLVSLEMMQMQERHTVTIVP</sequence>
<accession>A0A5J4QI24</accession>
<dbReference type="EMBL" id="SNRW01045527">
    <property type="protein sequence ID" value="KAA6320504.1"/>
    <property type="molecule type" value="Genomic_DNA"/>
</dbReference>
<reference evidence="1 2" key="1">
    <citation type="submission" date="2019-03" db="EMBL/GenBank/DDBJ databases">
        <title>Single cell metagenomics reveals metabolic interactions within the superorganism composed of flagellate Streblomastix strix and complex community of Bacteroidetes bacteria on its surface.</title>
        <authorList>
            <person name="Treitli S.C."/>
            <person name="Kolisko M."/>
            <person name="Husnik F."/>
            <person name="Keeling P."/>
            <person name="Hampl V."/>
        </authorList>
    </citation>
    <scope>NUCLEOTIDE SEQUENCE [LARGE SCALE GENOMIC DNA]</scope>
    <source>
        <strain evidence="1">ST1C</strain>
    </source>
</reference>
<evidence type="ECO:0000313" key="2">
    <source>
        <dbReference type="Proteomes" id="UP000324800"/>
    </source>
</evidence>
<comment type="caution">
    <text evidence="1">The sequence shown here is derived from an EMBL/GenBank/DDBJ whole genome shotgun (WGS) entry which is preliminary data.</text>
</comment>
<dbReference type="Proteomes" id="UP000324800">
    <property type="component" value="Unassembled WGS sequence"/>
</dbReference>
<organism evidence="1 2">
    <name type="scientific">Streblomastix strix</name>
    <dbReference type="NCBI Taxonomy" id="222440"/>
    <lineage>
        <taxon>Eukaryota</taxon>
        <taxon>Metamonada</taxon>
        <taxon>Preaxostyla</taxon>
        <taxon>Oxymonadida</taxon>
        <taxon>Streblomastigidae</taxon>
        <taxon>Streblomastix</taxon>
    </lineage>
</organism>
<dbReference type="AlphaFoldDB" id="A0A5J4QI24"/>
<name>A0A5J4QI24_9EUKA</name>
<proteinExistence type="predicted"/>
<protein>
    <submittedName>
        <fullName evidence="1">Uncharacterized protein</fullName>
    </submittedName>
</protein>
<gene>
    <name evidence="1" type="ORF">EZS28_054675</name>
</gene>
<feature type="non-terminal residue" evidence="1">
    <location>
        <position position="47"/>
    </location>
</feature>